<dbReference type="GO" id="GO:0005524">
    <property type="term" value="F:ATP binding"/>
    <property type="evidence" value="ECO:0007669"/>
    <property type="project" value="UniProtKB-UniRule"/>
</dbReference>
<dbReference type="Gene3D" id="1.10.510.10">
    <property type="entry name" value="Transferase(Phosphotransferase) domain 1"/>
    <property type="match status" value="2"/>
</dbReference>
<dbReference type="EMBL" id="LR881468">
    <property type="protein sequence ID" value="CAD5326113.1"/>
    <property type="molecule type" value="Genomic_DNA"/>
</dbReference>
<dbReference type="GO" id="GO:0016020">
    <property type="term" value="C:membrane"/>
    <property type="evidence" value="ECO:0007669"/>
    <property type="project" value="UniProtKB-SubCell"/>
</dbReference>
<comment type="subcellular location">
    <subcellularLocation>
        <location evidence="4">Membrane</location>
        <topology evidence="4">Single-pass type I membrane protein</topology>
    </subcellularLocation>
</comment>
<dbReference type="FunFam" id="3.30.200.20:FF:000515">
    <property type="entry name" value="Inactive serine/threonine-protein kinase"/>
    <property type="match status" value="2"/>
</dbReference>
<dbReference type="InterPro" id="IPR045274">
    <property type="entry name" value="WAK-like"/>
</dbReference>
<dbReference type="GO" id="GO:0042742">
    <property type="term" value="P:defense response to bacterium"/>
    <property type="evidence" value="ECO:0007669"/>
    <property type="project" value="UniProtKB-ARBA"/>
</dbReference>
<dbReference type="FunFam" id="1.10.510.10:FF:000774">
    <property type="entry name" value="Kinase family protein"/>
    <property type="match status" value="1"/>
</dbReference>
<name>A0A7G2ETM4_ARATH</name>
<evidence type="ECO:0000313" key="8">
    <source>
        <dbReference type="Proteomes" id="UP000516314"/>
    </source>
</evidence>
<dbReference type="Pfam" id="PF07714">
    <property type="entry name" value="PK_Tyr_Ser-Thr"/>
    <property type="match status" value="1"/>
</dbReference>
<comment type="similarity">
    <text evidence="3">Belongs to the protein kinase superfamily. Ser/Thr protein kinase family. ZRK subfamily.</text>
</comment>
<feature type="domain" description="Protein kinase" evidence="6">
    <location>
        <begin position="414"/>
        <end position="699"/>
    </location>
</feature>
<dbReference type="GO" id="GO:0004672">
    <property type="term" value="F:protein kinase activity"/>
    <property type="evidence" value="ECO:0007669"/>
    <property type="project" value="InterPro"/>
</dbReference>
<dbReference type="PANTHER" id="PTHR27005:SF488">
    <property type="entry name" value="NON-FUNCTIONAL PSEUDOKINASE ZED1"/>
    <property type="match status" value="1"/>
</dbReference>
<evidence type="ECO:0000256" key="2">
    <source>
        <dbReference type="ARBA" id="ARBA00022840"/>
    </source>
</evidence>
<dbReference type="GO" id="GO:0009266">
    <property type="term" value="P:response to temperature stimulus"/>
    <property type="evidence" value="ECO:0007669"/>
    <property type="project" value="UniProtKB-ARBA"/>
</dbReference>
<dbReference type="Pfam" id="PF00069">
    <property type="entry name" value="Pkinase"/>
    <property type="match status" value="1"/>
</dbReference>
<evidence type="ECO:0000256" key="4">
    <source>
        <dbReference type="RuleBase" id="RU369027"/>
    </source>
</evidence>
<proteinExistence type="inferred from homology"/>
<gene>
    <name evidence="7" type="ORF">AT9943_LOCUS13904</name>
</gene>
<dbReference type="Proteomes" id="UP000516314">
    <property type="component" value="Chromosome 3"/>
</dbReference>
<evidence type="ECO:0000256" key="1">
    <source>
        <dbReference type="ARBA" id="ARBA00022741"/>
    </source>
</evidence>
<evidence type="ECO:0000259" key="6">
    <source>
        <dbReference type="PROSITE" id="PS50011"/>
    </source>
</evidence>
<reference evidence="7 8" key="1">
    <citation type="submission" date="2020-09" db="EMBL/GenBank/DDBJ databases">
        <authorList>
            <person name="Ashkenazy H."/>
        </authorList>
    </citation>
    <scope>NUCLEOTIDE SEQUENCE [LARGE SCALE GENOMIC DNA]</scope>
    <source>
        <strain evidence="8">cv. Cdm-0</strain>
    </source>
</reference>
<dbReference type="InterPro" id="IPR000719">
    <property type="entry name" value="Prot_kinase_dom"/>
</dbReference>
<dbReference type="Gene3D" id="3.30.200.20">
    <property type="entry name" value="Phosphorylase Kinase, domain 1"/>
    <property type="match status" value="2"/>
</dbReference>
<feature type="domain" description="Protein kinase" evidence="6">
    <location>
        <begin position="35"/>
        <end position="344"/>
    </location>
</feature>
<dbReference type="AlphaFoldDB" id="A0A7G2ETM4"/>
<evidence type="ECO:0000313" key="7">
    <source>
        <dbReference type="EMBL" id="CAD5326113.1"/>
    </source>
</evidence>
<feature type="region of interest" description="Disordered" evidence="5">
    <location>
        <begin position="1"/>
        <end position="22"/>
    </location>
</feature>
<accession>A0A7G2ETM4</accession>
<dbReference type="GO" id="GO:0007166">
    <property type="term" value="P:cell surface receptor signaling pathway"/>
    <property type="evidence" value="ECO:0007669"/>
    <property type="project" value="InterPro"/>
</dbReference>
<protein>
    <submittedName>
        <fullName evidence="7">(thale cress) hypothetical protein</fullName>
    </submittedName>
</protein>
<dbReference type="SUPFAM" id="SSF56112">
    <property type="entry name" value="Protein kinase-like (PK-like)"/>
    <property type="match status" value="2"/>
</dbReference>
<dbReference type="InterPro" id="IPR001245">
    <property type="entry name" value="Ser-Thr/Tyr_kinase_cat_dom"/>
</dbReference>
<sequence length="699" mass="80214">MNDQKMSCWRKKSKKKNSEANQRQRWFQENGKVLLEDLIELCNGKSNPIKTFSAEEILQATDNFSESNLVIRFNFMYRGILQNRPVLIKRATWNYYKSDTLEKICRDIAVSSMVSGHKNFLKLLGCCLEFEHPVLVCEYAERIPFNTPNPEMLLPWRMRIKIAKEIAIAVSYLHTALSRTMIHTDIQPFNIFLDSNGTAKLSGFCLCIAIPEGETFVKVHADRVEGTLDYLEYNYAATGLITEYTDVFSFGVLLQNFFTRTYGVVDCCCSEDESLFEEFEDKQNVMNLRISDRISKFVEEGRIFDMLDPKMLESMGDDETEEHKIRRMKAVLMLSLRCTGHRVVDYHKSSLLLCKSQSFELSPIEMSKNNKKKRRWDLKNGGILLEELIASFDGKTNPIRCFSSDQILKATDNFSESRIISSWGYFIWYKGVIEERQVSIKKWSSQNLSSFTEAYRDISVSSQMSGHKNALKLIGCCLEFDLPALVCEYTEHGPLNRDGGLSSGVVLPWKVRLKIAKEIASSVTYLHTAFPETIVHRNINPTNIFIDENWTAKLSDFWFCVAIPEGELYVEDDVKGVIGFVDPDYYWTMKVTEKVDIYSFGVVMLVLLSGRAAVFNGPDEAPMSLNDHVSEVMEKGEFDEIVDKEIWNDLGGDDDLVLRRSQVKAFLRLALRCVRYKKEDPVSGMLEVAKELKLIEKLS</sequence>
<keyword evidence="2 4" id="KW-0067">ATP-binding</keyword>
<dbReference type="InterPro" id="IPR011009">
    <property type="entry name" value="Kinase-like_dom_sf"/>
</dbReference>
<evidence type="ECO:0000256" key="3">
    <source>
        <dbReference type="ARBA" id="ARBA00060939"/>
    </source>
</evidence>
<dbReference type="PANTHER" id="PTHR27005">
    <property type="entry name" value="WALL-ASSOCIATED RECEPTOR KINASE-LIKE 21"/>
    <property type="match status" value="1"/>
</dbReference>
<dbReference type="PROSITE" id="PS50011">
    <property type="entry name" value="PROTEIN_KINASE_DOM"/>
    <property type="match status" value="2"/>
</dbReference>
<organism evidence="7 8">
    <name type="scientific">Arabidopsis thaliana</name>
    <name type="common">Mouse-ear cress</name>
    <dbReference type="NCBI Taxonomy" id="3702"/>
    <lineage>
        <taxon>Eukaryota</taxon>
        <taxon>Viridiplantae</taxon>
        <taxon>Streptophyta</taxon>
        <taxon>Embryophyta</taxon>
        <taxon>Tracheophyta</taxon>
        <taxon>Spermatophyta</taxon>
        <taxon>Magnoliopsida</taxon>
        <taxon>eudicotyledons</taxon>
        <taxon>Gunneridae</taxon>
        <taxon>Pentapetalae</taxon>
        <taxon>rosids</taxon>
        <taxon>malvids</taxon>
        <taxon>Brassicales</taxon>
        <taxon>Brassicaceae</taxon>
        <taxon>Camelineae</taxon>
        <taxon>Arabidopsis</taxon>
    </lineage>
</organism>
<dbReference type="CDD" id="cd14066">
    <property type="entry name" value="STKc_IRAK"/>
    <property type="match status" value="1"/>
</dbReference>
<keyword evidence="1 4" id="KW-0547">Nucleotide-binding</keyword>
<evidence type="ECO:0000256" key="5">
    <source>
        <dbReference type="SAM" id="MobiDB-lite"/>
    </source>
</evidence>